<dbReference type="AlphaFoldDB" id="A0A317PF78"/>
<evidence type="ECO:0000313" key="1">
    <source>
        <dbReference type="EMBL" id="PWV97592.1"/>
    </source>
</evidence>
<dbReference type="EMBL" id="QGTR01000006">
    <property type="protein sequence ID" value="PWV97592.1"/>
    <property type="molecule type" value="Genomic_DNA"/>
</dbReference>
<comment type="caution">
    <text evidence="1">The sequence shown here is derived from an EMBL/GenBank/DDBJ whole genome shotgun (WGS) entry which is preliminary data.</text>
</comment>
<evidence type="ECO:0000313" key="2">
    <source>
        <dbReference type="Proteomes" id="UP000246352"/>
    </source>
</evidence>
<name>A0A317PF78_9HYPH</name>
<organism evidence="1 2">
    <name type="scientific">Hoeflea marina</name>
    <dbReference type="NCBI Taxonomy" id="274592"/>
    <lineage>
        <taxon>Bacteria</taxon>
        <taxon>Pseudomonadati</taxon>
        <taxon>Pseudomonadota</taxon>
        <taxon>Alphaproteobacteria</taxon>
        <taxon>Hyphomicrobiales</taxon>
        <taxon>Rhizobiaceae</taxon>
        <taxon>Hoeflea</taxon>
    </lineage>
</organism>
<gene>
    <name evidence="1" type="ORF">DFR52_106115</name>
</gene>
<proteinExistence type="predicted"/>
<reference evidence="1 2" key="1">
    <citation type="submission" date="2018-05" db="EMBL/GenBank/DDBJ databases">
        <title>Genomic Encyclopedia of Type Strains, Phase IV (KMG-IV): sequencing the most valuable type-strain genomes for metagenomic binning, comparative biology and taxonomic classification.</title>
        <authorList>
            <person name="Goeker M."/>
        </authorList>
    </citation>
    <scope>NUCLEOTIDE SEQUENCE [LARGE SCALE GENOMIC DNA]</scope>
    <source>
        <strain evidence="1 2">DSM 16791</strain>
    </source>
</reference>
<protein>
    <submittedName>
        <fullName evidence="1">Uncharacterized protein</fullName>
    </submittedName>
</protein>
<keyword evidence="2" id="KW-1185">Reference proteome</keyword>
<dbReference type="Proteomes" id="UP000246352">
    <property type="component" value="Unassembled WGS sequence"/>
</dbReference>
<accession>A0A317PF78</accession>
<sequence>MRMSRDKARGLVVGVAVAVCALALLTPLTLNWISAHAARGKLQALADTLALSTLLSDGDDDDAVLETAMAAIGPRTQDLSPTLRRYRVDGLRTSEVVIACRYTPPIPFLYTDAIDTVEVTGRAITWQ</sequence>